<comment type="caution">
    <text evidence="2">The sequence shown here is derived from an EMBL/GenBank/DDBJ whole genome shotgun (WGS) entry which is preliminary data.</text>
</comment>
<feature type="domain" description="UspA" evidence="1">
    <location>
        <begin position="2"/>
        <end position="122"/>
    </location>
</feature>
<dbReference type="CDD" id="cd00293">
    <property type="entry name" value="USP-like"/>
    <property type="match status" value="1"/>
</dbReference>
<sequence length="122" mass="12857">MKTVLGIGGTDDSIRALEHTLDRVAETGDELTVAVIENPDSTPAGDEVEERVEGIIEEYGVDADVVRLSGDPGSALVEFAESNGYDEIVLGGGETSAMGKIQVGRVAEFVLLNSHTSVKLVR</sequence>
<dbReference type="InterPro" id="IPR014729">
    <property type="entry name" value="Rossmann-like_a/b/a_fold"/>
</dbReference>
<dbReference type="SUPFAM" id="SSF52402">
    <property type="entry name" value="Adenine nucleotide alpha hydrolases-like"/>
    <property type="match status" value="1"/>
</dbReference>
<dbReference type="RefSeq" id="WP_266085605.1">
    <property type="nucleotide sequence ID" value="NZ_RKLV01000001.1"/>
</dbReference>
<dbReference type="InterPro" id="IPR006016">
    <property type="entry name" value="UspA"/>
</dbReference>
<dbReference type="Proteomes" id="UP001149411">
    <property type="component" value="Unassembled WGS sequence"/>
</dbReference>
<evidence type="ECO:0000313" key="3">
    <source>
        <dbReference type="Proteomes" id="UP001149411"/>
    </source>
</evidence>
<evidence type="ECO:0000313" key="2">
    <source>
        <dbReference type="EMBL" id="MCX2818012.1"/>
    </source>
</evidence>
<gene>
    <name evidence="2" type="ORF">EGH25_01395</name>
</gene>
<protein>
    <submittedName>
        <fullName evidence="2">Universal stress protein</fullName>
    </submittedName>
</protein>
<name>A0A9Q4C2Q5_9EURY</name>
<reference evidence="2" key="1">
    <citation type="submission" date="2022-09" db="EMBL/GenBank/DDBJ databases">
        <title>Haloadaptaus new haloarchaeum isolated from saline soil.</title>
        <authorList>
            <person name="Duran-Viseras A."/>
            <person name="Sanchez-Porro C."/>
            <person name="Ventosa A."/>
        </authorList>
    </citation>
    <scope>NUCLEOTIDE SEQUENCE</scope>
    <source>
        <strain evidence="2">F3-133</strain>
    </source>
</reference>
<organism evidence="2 3">
    <name type="scientific">Halorutilus salinus</name>
    <dbReference type="NCBI Taxonomy" id="2487751"/>
    <lineage>
        <taxon>Archaea</taxon>
        <taxon>Methanobacteriati</taxon>
        <taxon>Methanobacteriota</taxon>
        <taxon>Stenosarchaea group</taxon>
        <taxon>Halobacteria</taxon>
        <taxon>Halorutilales</taxon>
        <taxon>Halorutilaceae</taxon>
        <taxon>Halorutilus</taxon>
    </lineage>
</organism>
<accession>A0A9Q4C2Q5</accession>
<proteinExistence type="predicted"/>
<dbReference type="Gene3D" id="3.40.50.620">
    <property type="entry name" value="HUPs"/>
    <property type="match status" value="1"/>
</dbReference>
<keyword evidence="3" id="KW-1185">Reference proteome</keyword>
<dbReference type="Pfam" id="PF00582">
    <property type="entry name" value="Usp"/>
    <property type="match status" value="1"/>
</dbReference>
<evidence type="ECO:0000259" key="1">
    <source>
        <dbReference type="Pfam" id="PF00582"/>
    </source>
</evidence>
<dbReference type="AlphaFoldDB" id="A0A9Q4C2Q5"/>
<dbReference type="EMBL" id="RKLV01000001">
    <property type="protein sequence ID" value="MCX2818012.1"/>
    <property type="molecule type" value="Genomic_DNA"/>
</dbReference>